<accession>A0A4R5DC64</accession>
<dbReference type="PANTHER" id="PTHR33744">
    <property type="entry name" value="CARBOHYDRATE DIACID REGULATOR"/>
    <property type="match status" value="1"/>
</dbReference>
<dbReference type="EMBL" id="SMKZ01000027">
    <property type="protein sequence ID" value="TDE08125.1"/>
    <property type="molecule type" value="Genomic_DNA"/>
</dbReference>
<sequence length="512" mass="52971">MVSVAQIVATPGLALRAVALPHADVPVTWVATSELTDPTPFLEGGEVLLTTGMATAAWTGEWDGYVCRLAAAGVVAVGFGVGLTHDAVPEPLARACADHALNLVEVPRATRFVDISRLIARKVGEPEQAAVREALVMQRELTMAAVHADGLGTLVRRLADVVGGAACVVDPDGRFVVGPGDPVPPALAGPALAAQIQRQRPHGLRASSTIVDDEGVTVIQPIGLRGRPHRYLALRAPSLTDDQRAAVTTAVALLSLTAEGGVPLRAVRWRLRRRAVELVADGDPGTATALLAAVSDVPAATIRLPDPLRVLRASGTAEALDDAVWVLDETGGRAAGHADVAARLDDELWLLVDPARAAATASWLRDHGLRVGVGATTSLADAGRGAATAGHALSRAGAADVVDWDAVVDDGAVGLIDPAAGAAFASAFAGRVAAAATDPSASLATLESFLRHHGRHGAVAAELGIHRNTVRNRLRDIEAALGRSLDDPQVRMDAWVALRLRGRVKATRRAGG</sequence>
<dbReference type="PANTHER" id="PTHR33744:SF1">
    <property type="entry name" value="DNA-BINDING TRANSCRIPTIONAL ACTIVATOR ADER"/>
    <property type="match status" value="1"/>
</dbReference>
<dbReference type="InParanoid" id="A0A4R5DC64"/>
<evidence type="ECO:0000313" key="4">
    <source>
        <dbReference type="Proteomes" id="UP000294739"/>
    </source>
</evidence>
<comment type="caution">
    <text evidence="3">The sequence shown here is derived from an EMBL/GenBank/DDBJ whole genome shotgun (WGS) entry which is preliminary data.</text>
</comment>
<evidence type="ECO:0000313" key="3">
    <source>
        <dbReference type="EMBL" id="TDE08125.1"/>
    </source>
</evidence>
<dbReference type="InterPro" id="IPR025736">
    <property type="entry name" value="PucR_C-HTH_dom"/>
</dbReference>
<reference evidence="3 4" key="1">
    <citation type="submission" date="2019-03" db="EMBL/GenBank/DDBJ databases">
        <title>Draft genome sequences of novel Actinobacteria.</title>
        <authorList>
            <person name="Sahin N."/>
            <person name="Ay H."/>
            <person name="Saygin H."/>
        </authorList>
    </citation>
    <scope>NUCLEOTIDE SEQUENCE [LARGE SCALE GENOMIC DNA]</scope>
    <source>
        <strain evidence="3 4">5K138</strain>
    </source>
</reference>
<feature type="domain" description="PucR C-terminal helix-turn-helix" evidence="2">
    <location>
        <begin position="443"/>
        <end position="500"/>
    </location>
</feature>
<proteinExistence type="predicted"/>
<dbReference type="AlphaFoldDB" id="A0A4R5DC64"/>
<dbReference type="InterPro" id="IPR042070">
    <property type="entry name" value="PucR_C-HTH_sf"/>
</dbReference>
<evidence type="ECO:0000259" key="1">
    <source>
        <dbReference type="Pfam" id="PF07905"/>
    </source>
</evidence>
<dbReference type="Gene3D" id="1.10.10.2840">
    <property type="entry name" value="PucR C-terminal helix-turn-helix domain"/>
    <property type="match status" value="1"/>
</dbReference>
<dbReference type="Pfam" id="PF13556">
    <property type="entry name" value="HTH_30"/>
    <property type="match status" value="1"/>
</dbReference>
<dbReference type="InterPro" id="IPR012914">
    <property type="entry name" value="PucR_dom"/>
</dbReference>
<dbReference type="Proteomes" id="UP000294739">
    <property type="component" value="Unassembled WGS sequence"/>
</dbReference>
<dbReference type="InterPro" id="IPR051448">
    <property type="entry name" value="CdaR-like_regulators"/>
</dbReference>
<gene>
    <name evidence="3" type="ORF">E1269_18635</name>
</gene>
<organism evidence="3 4">
    <name type="scientific">Jiangella asiatica</name>
    <dbReference type="NCBI Taxonomy" id="2530372"/>
    <lineage>
        <taxon>Bacteria</taxon>
        <taxon>Bacillati</taxon>
        <taxon>Actinomycetota</taxon>
        <taxon>Actinomycetes</taxon>
        <taxon>Jiangellales</taxon>
        <taxon>Jiangellaceae</taxon>
        <taxon>Jiangella</taxon>
    </lineage>
</organism>
<name>A0A4R5DC64_9ACTN</name>
<feature type="domain" description="Purine catabolism PurC-like" evidence="1">
    <location>
        <begin position="23"/>
        <end position="122"/>
    </location>
</feature>
<dbReference type="RefSeq" id="WP_131897248.1">
    <property type="nucleotide sequence ID" value="NZ_SMKZ01000027.1"/>
</dbReference>
<keyword evidence="4" id="KW-1185">Reference proteome</keyword>
<dbReference type="Pfam" id="PF07905">
    <property type="entry name" value="PucR"/>
    <property type="match status" value="1"/>
</dbReference>
<protein>
    <submittedName>
        <fullName evidence="3">PucR family transcriptional regulator</fullName>
    </submittedName>
</protein>
<evidence type="ECO:0000259" key="2">
    <source>
        <dbReference type="Pfam" id="PF13556"/>
    </source>
</evidence>
<dbReference type="OrthoDB" id="8450798at2"/>